<evidence type="ECO:0000256" key="4">
    <source>
        <dbReference type="ARBA" id="ARBA00042988"/>
    </source>
</evidence>
<dbReference type="PANTHER" id="PTHR22604:SF105">
    <property type="entry name" value="TRANS-1,2-DIHYDROBENZENE-1,2-DIOL DEHYDROGENASE"/>
    <property type="match status" value="1"/>
</dbReference>
<feature type="domain" description="Gfo/Idh/MocA-like oxidoreductase N-terminal" evidence="6">
    <location>
        <begin position="11"/>
        <end position="125"/>
    </location>
</feature>
<dbReference type="InterPro" id="IPR036291">
    <property type="entry name" value="NAD(P)-bd_dom_sf"/>
</dbReference>
<evidence type="ECO:0000313" key="9">
    <source>
        <dbReference type="EMBL" id="CAD9267530.1"/>
    </source>
</evidence>
<dbReference type="AlphaFoldDB" id="A0A6U4L2C4"/>
<dbReference type="Pfam" id="PF01408">
    <property type="entry name" value="GFO_IDH_MocA"/>
    <property type="match status" value="1"/>
</dbReference>
<accession>A0A6U4L2C4</accession>
<evidence type="ECO:0000259" key="6">
    <source>
        <dbReference type="Pfam" id="PF01408"/>
    </source>
</evidence>
<evidence type="ECO:0000256" key="3">
    <source>
        <dbReference type="ARBA" id="ARBA00038984"/>
    </source>
</evidence>
<proteinExistence type="inferred from homology"/>
<dbReference type="GO" id="GO:0000166">
    <property type="term" value="F:nucleotide binding"/>
    <property type="evidence" value="ECO:0007669"/>
    <property type="project" value="InterPro"/>
</dbReference>
<feature type="domain" description="GFO/IDH/MocA-like oxidoreductase" evidence="7">
    <location>
        <begin position="138"/>
        <end position="246"/>
    </location>
</feature>
<dbReference type="SUPFAM" id="SSF51735">
    <property type="entry name" value="NAD(P)-binding Rossmann-fold domains"/>
    <property type="match status" value="1"/>
</dbReference>
<dbReference type="Pfam" id="PF22725">
    <property type="entry name" value="GFO_IDH_MocA_C3"/>
    <property type="match status" value="1"/>
</dbReference>
<dbReference type="InterPro" id="IPR050984">
    <property type="entry name" value="Gfo/Idh/MocA_domain"/>
</dbReference>
<dbReference type="Gene3D" id="3.30.360.10">
    <property type="entry name" value="Dihydrodipicolinate Reductase, domain 2"/>
    <property type="match status" value="1"/>
</dbReference>
<dbReference type="GO" id="GO:0047837">
    <property type="term" value="F:D-xylose 1-dehydrogenase (NADP+) activity"/>
    <property type="evidence" value="ECO:0007669"/>
    <property type="project" value="UniProtKB-EC"/>
</dbReference>
<organism evidence="9">
    <name type="scientific">Phaeomonas parva</name>
    <dbReference type="NCBI Taxonomy" id="124430"/>
    <lineage>
        <taxon>Eukaryota</taxon>
        <taxon>Sar</taxon>
        <taxon>Stramenopiles</taxon>
        <taxon>Ochrophyta</taxon>
        <taxon>Pinguiophyceae</taxon>
        <taxon>Pinguiochrysidales</taxon>
        <taxon>Pinguiochrysidaceae</taxon>
        <taxon>Phaeomonas</taxon>
    </lineage>
</organism>
<name>A0A6U4L2C4_9STRA</name>
<gene>
    <name evidence="8" type="ORF">PPAR1163_LOCUS25958</name>
    <name evidence="9" type="ORF">PPAR1163_LOCUS25959</name>
</gene>
<evidence type="ECO:0000256" key="1">
    <source>
        <dbReference type="ARBA" id="ARBA00010928"/>
    </source>
</evidence>
<keyword evidence="2" id="KW-0560">Oxidoreductase</keyword>
<evidence type="ECO:0000256" key="5">
    <source>
        <dbReference type="ARBA" id="ARBA00049233"/>
    </source>
</evidence>
<comment type="catalytic activity">
    <reaction evidence="5">
        <text>D-xylose + NADP(+) = D-xylono-1,5-lactone + NADPH + H(+)</text>
        <dbReference type="Rhea" id="RHEA:22000"/>
        <dbReference type="ChEBI" id="CHEBI:15378"/>
        <dbReference type="ChEBI" id="CHEBI:15867"/>
        <dbReference type="ChEBI" id="CHEBI:53455"/>
        <dbReference type="ChEBI" id="CHEBI:57783"/>
        <dbReference type="ChEBI" id="CHEBI:58349"/>
        <dbReference type="EC" id="1.1.1.179"/>
    </reaction>
</comment>
<dbReference type="EMBL" id="HBGJ01041303">
    <property type="protein sequence ID" value="CAD9267529.1"/>
    <property type="molecule type" value="Transcribed_RNA"/>
</dbReference>
<evidence type="ECO:0000259" key="7">
    <source>
        <dbReference type="Pfam" id="PF22725"/>
    </source>
</evidence>
<dbReference type="EC" id="1.1.1.179" evidence="3"/>
<reference evidence="9" key="1">
    <citation type="submission" date="2021-01" db="EMBL/GenBank/DDBJ databases">
        <authorList>
            <person name="Corre E."/>
            <person name="Pelletier E."/>
            <person name="Niang G."/>
            <person name="Scheremetjew M."/>
            <person name="Finn R."/>
            <person name="Kale V."/>
            <person name="Holt S."/>
            <person name="Cochrane G."/>
            <person name="Meng A."/>
            <person name="Brown T."/>
            <person name="Cohen L."/>
        </authorList>
    </citation>
    <scope>NUCLEOTIDE SEQUENCE</scope>
    <source>
        <strain evidence="9">CCMP2877</strain>
    </source>
</reference>
<comment type="similarity">
    <text evidence="1">Belongs to the Gfo/Idh/MocA family.</text>
</comment>
<dbReference type="InterPro" id="IPR000683">
    <property type="entry name" value="Gfo/Idh/MocA-like_OxRdtase_N"/>
</dbReference>
<protein>
    <recommendedName>
        <fullName evidence="3">D-xylose 1-dehydrogenase (NADP(+), D-xylono-1,5-lactone-forming)</fullName>
        <ecNumber evidence="3">1.1.1.179</ecNumber>
    </recommendedName>
    <alternativeName>
        <fullName evidence="4">D-xylose-NADP dehydrogenase</fullName>
    </alternativeName>
</protein>
<dbReference type="Gene3D" id="3.40.50.720">
    <property type="entry name" value="NAD(P)-binding Rossmann-like Domain"/>
    <property type="match status" value="1"/>
</dbReference>
<evidence type="ECO:0000256" key="2">
    <source>
        <dbReference type="ARBA" id="ARBA00023002"/>
    </source>
</evidence>
<sequence length="353" mass="38117">MAENGDDTRVLRWGIMGTGQIASDMVQILKQLPGTEVAAVGSRSQAGADRFGDRWGITTRHSSYEALAGDESLDIVYIATPSLRHPQDSRLCLEAGKAVLCEKTMAPNAEAAAEVLELAKSKNMLFLHAVWSRFFPAMQTLKEIIDSGKIGDVRSATASFCQADGAGSCSALLETGIYCAQFLQWCLGERATVRGAARVDDPETGMDVHVSALLEFDEGRLGNFECSLGHTSDRIAKVYGTEGVIEVSYPFWCPTEIKVTRMTGCGSQQWSEPEIHTFPLPAGVEALPVCNPSGDAPEVPGFNFVNSQGLTYEAMEVDRCFRAGLTESPKFSSSACLSILEIITEIDAVSRRA</sequence>
<dbReference type="EMBL" id="HBGJ01041304">
    <property type="protein sequence ID" value="CAD9267530.1"/>
    <property type="molecule type" value="Transcribed_RNA"/>
</dbReference>
<dbReference type="InterPro" id="IPR055170">
    <property type="entry name" value="GFO_IDH_MocA-like_dom"/>
</dbReference>
<evidence type="ECO:0000313" key="8">
    <source>
        <dbReference type="EMBL" id="CAD9267529.1"/>
    </source>
</evidence>
<dbReference type="PANTHER" id="PTHR22604">
    <property type="entry name" value="OXIDOREDUCTASES"/>
    <property type="match status" value="1"/>
</dbReference>
<dbReference type="SUPFAM" id="SSF55347">
    <property type="entry name" value="Glyceraldehyde-3-phosphate dehydrogenase-like, C-terminal domain"/>
    <property type="match status" value="1"/>
</dbReference>